<dbReference type="Pfam" id="PF02141">
    <property type="entry name" value="DENN"/>
    <property type="match status" value="1"/>
</dbReference>
<proteinExistence type="predicted"/>
<dbReference type="PROSITE" id="PS50211">
    <property type="entry name" value="DENN"/>
    <property type="match status" value="1"/>
</dbReference>
<feature type="region of interest" description="Disordered" evidence="1">
    <location>
        <begin position="504"/>
        <end position="672"/>
    </location>
</feature>
<name>A0ABQ0DX00_9EUKA</name>
<dbReference type="SMART" id="SM00799">
    <property type="entry name" value="DENN"/>
    <property type="match status" value="1"/>
</dbReference>
<feature type="compositionally biased region" description="Polar residues" evidence="1">
    <location>
        <begin position="527"/>
        <end position="557"/>
    </location>
</feature>
<reference evidence="3 4" key="1">
    <citation type="journal article" date="2019" name="PLoS Negl. Trop. Dis.">
        <title>Whole genome sequencing of Entamoeba nuttalli reveals mammalian host-related molecular signatures and a novel octapeptide-repeat surface protein.</title>
        <authorList>
            <person name="Tanaka M."/>
            <person name="Makiuchi T."/>
            <person name="Komiyama T."/>
            <person name="Shiina T."/>
            <person name="Osaki K."/>
            <person name="Tachibana H."/>
        </authorList>
    </citation>
    <scope>NUCLEOTIDE SEQUENCE [LARGE SCALE GENOMIC DNA]</scope>
    <source>
        <strain evidence="3 4">P19-061405</strain>
    </source>
</reference>
<evidence type="ECO:0000256" key="1">
    <source>
        <dbReference type="SAM" id="MobiDB-lite"/>
    </source>
</evidence>
<feature type="compositionally biased region" description="Low complexity" evidence="1">
    <location>
        <begin position="602"/>
        <end position="613"/>
    </location>
</feature>
<keyword evidence="4" id="KW-1185">Reference proteome</keyword>
<organism evidence="3 4">
    <name type="scientific">Entamoeba nuttalli</name>
    <dbReference type="NCBI Taxonomy" id="412467"/>
    <lineage>
        <taxon>Eukaryota</taxon>
        <taxon>Amoebozoa</taxon>
        <taxon>Evosea</taxon>
        <taxon>Archamoebae</taxon>
        <taxon>Mastigamoebida</taxon>
        <taxon>Entamoebidae</taxon>
        <taxon>Entamoeba</taxon>
    </lineage>
</organism>
<dbReference type="PANTHER" id="PTHR13196">
    <property type="entry name" value="DENN DOMAIN-CONTAINING"/>
    <property type="match status" value="1"/>
</dbReference>
<gene>
    <name evidence="3" type="ORF">ENUP19_0337G0005</name>
</gene>
<feature type="domain" description="UDENN" evidence="2">
    <location>
        <begin position="1"/>
        <end position="361"/>
    </location>
</feature>
<dbReference type="InterPro" id="IPR001194">
    <property type="entry name" value="cDENN_dom"/>
</dbReference>
<dbReference type="InterPro" id="IPR043153">
    <property type="entry name" value="DENN_C"/>
</dbReference>
<comment type="caution">
    <text evidence="3">The sequence shown here is derived from an EMBL/GenBank/DDBJ whole genome shotgun (WGS) entry which is preliminary data.</text>
</comment>
<evidence type="ECO:0000259" key="2">
    <source>
        <dbReference type="PROSITE" id="PS50211"/>
    </source>
</evidence>
<feature type="compositionally biased region" description="Pro residues" evidence="1">
    <location>
        <begin position="562"/>
        <end position="571"/>
    </location>
</feature>
<dbReference type="PANTHER" id="PTHR13196:SF14">
    <property type="entry name" value="UDENN DOMAIN-CONTAINING PROTEIN"/>
    <property type="match status" value="1"/>
</dbReference>
<dbReference type="EMBL" id="BAAFRS010000337">
    <property type="protein sequence ID" value="GAB1227366.1"/>
    <property type="molecule type" value="Genomic_DNA"/>
</dbReference>
<evidence type="ECO:0000313" key="4">
    <source>
        <dbReference type="Proteomes" id="UP001628156"/>
    </source>
</evidence>
<feature type="compositionally biased region" description="Polar residues" evidence="1">
    <location>
        <begin position="614"/>
        <end position="644"/>
    </location>
</feature>
<accession>A0ABQ0DX00</accession>
<dbReference type="Proteomes" id="UP001628156">
    <property type="component" value="Unassembled WGS sequence"/>
</dbReference>
<dbReference type="InterPro" id="IPR037516">
    <property type="entry name" value="Tripartite_DENN"/>
</dbReference>
<protein>
    <recommendedName>
        <fullName evidence="2">UDENN domain-containing protein</fullName>
    </recommendedName>
</protein>
<feature type="compositionally biased region" description="Polar residues" evidence="1">
    <location>
        <begin position="663"/>
        <end position="672"/>
    </location>
</feature>
<sequence>MNEEDRVSIICSYYVEFQVSSVNYKTTFASGQVNDVKEYMQFVYPELNKLNYEGISGIPAKVFSCIRTTLEHEYEYCYYLRYTTTTPKVIIIVTKEYNTFFLDLLRAMLNTKEFLNPPLILQRCMTLTNRELKKSFITLGNFQVTNKQPNYIIETIKAFGVNTFVDIVFKMLLEERFIFHSCTPETIHPTIQAFLSVLQPFVWQHILIPILPLFLSSYLSSILPCIIGCTRGTYANFMMEFGEDDDVHVIDIDKHQEVSRCIRENYLVNTPMGIFMARLDFIIANEQEFNDEDVVKLFKQLYKLMLERHSHFFKKSESKFEFAQEMFLSSTSSFKEFLKHFSQSQMFFQFIEEETNRLNHNLPISPIINETFTVRYRKLQDISSIQRRCGRCLEEIVKEDPVFQYQDNSVHHRQCARCIICNKFSDRKKCLLCGGINEPITKQDISLAYKHALQKQYDKQKKISESFITNEPIDENDLKYEFVETFQRSMKNSIKKLIVLSPNERTKEQKKVASTPQETPKHGEVFNCSTDSPIYISNEQLKPQPSTPQSSSVARTSHNYHPLPPTPPKPTPKQQNYPIPPPQDEIVFSKPPTLPPRRSASTTQTIPTVPTRTYPTNNNNKQLEQQTKRTSGHTNSSPNLTPTRISERTESINKRPLPPVPNKRTNFKINYN</sequence>
<evidence type="ECO:0000313" key="3">
    <source>
        <dbReference type="EMBL" id="GAB1227366.1"/>
    </source>
</evidence>
<dbReference type="InterPro" id="IPR040032">
    <property type="entry name" value="DENND1A/B/C"/>
</dbReference>
<dbReference type="Gene3D" id="3.40.50.11500">
    <property type="match status" value="1"/>
</dbReference>